<proteinExistence type="predicted"/>
<evidence type="ECO:0000256" key="1">
    <source>
        <dbReference type="SAM" id="MobiDB-lite"/>
    </source>
</evidence>
<dbReference type="AlphaFoldDB" id="A0A4Y2U7L3"/>
<dbReference type="Proteomes" id="UP000499080">
    <property type="component" value="Unassembled WGS sequence"/>
</dbReference>
<reference evidence="2 3" key="1">
    <citation type="journal article" date="2019" name="Sci. Rep.">
        <title>Orb-weaving spider Araneus ventricosus genome elucidates the spidroin gene catalogue.</title>
        <authorList>
            <person name="Kono N."/>
            <person name="Nakamura H."/>
            <person name="Ohtoshi R."/>
            <person name="Moran D.A.P."/>
            <person name="Shinohara A."/>
            <person name="Yoshida Y."/>
            <person name="Fujiwara M."/>
            <person name="Mori M."/>
            <person name="Tomita M."/>
            <person name="Arakawa K."/>
        </authorList>
    </citation>
    <scope>NUCLEOTIDE SEQUENCE [LARGE SCALE GENOMIC DNA]</scope>
</reference>
<sequence>MELMNENLNDELSRRPLAMEVLKMDKIFCQGAGDGRGLQPAPVLPGVELVDPRGPHWPAEDEADADLLQAPSVTDDEILLCDQPEPRRQRPEATGAEDRPVQKGASGVVSERPCQVAPEQSKAGGPSARQPELPEPAAVLRARPQSGGHQFLLRAQPLRRGRVGHGRRAPAPRGAPARLRGQPTHHDITSPQARVARRGVPASHFIPRIVLTDDISTRDPQFRSVI</sequence>
<evidence type="ECO:0000313" key="2">
    <source>
        <dbReference type="EMBL" id="GBO09005.1"/>
    </source>
</evidence>
<comment type="caution">
    <text evidence="2">The sequence shown here is derived from an EMBL/GenBank/DDBJ whole genome shotgun (WGS) entry which is preliminary data.</text>
</comment>
<gene>
    <name evidence="2" type="ORF">AVEN_5665_1</name>
</gene>
<keyword evidence="3" id="KW-1185">Reference proteome</keyword>
<feature type="region of interest" description="Disordered" evidence="1">
    <location>
        <begin position="82"/>
        <end position="133"/>
    </location>
</feature>
<protein>
    <submittedName>
        <fullName evidence="2">Uncharacterized protein</fullName>
    </submittedName>
</protein>
<feature type="region of interest" description="Disordered" evidence="1">
    <location>
        <begin position="162"/>
        <end position="197"/>
    </location>
</feature>
<name>A0A4Y2U7L3_ARAVE</name>
<organism evidence="2 3">
    <name type="scientific">Araneus ventricosus</name>
    <name type="common">Orbweaver spider</name>
    <name type="synonym">Epeira ventricosa</name>
    <dbReference type="NCBI Taxonomy" id="182803"/>
    <lineage>
        <taxon>Eukaryota</taxon>
        <taxon>Metazoa</taxon>
        <taxon>Ecdysozoa</taxon>
        <taxon>Arthropoda</taxon>
        <taxon>Chelicerata</taxon>
        <taxon>Arachnida</taxon>
        <taxon>Araneae</taxon>
        <taxon>Araneomorphae</taxon>
        <taxon>Entelegynae</taxon>
        <taxon>Araneoidea</taxon>
        <taxon>Araneidae</taxon>
        <taxon>Araneus</taxon>
    </lineage>
</organism>
<dbReference type="EMBL" id="BGPR01034575">
    <property type="protein sequence ID" value="GBO09005.1"/>
    <property type="molecule type" value="Genomic_DNA"/>
</dbReference>
<evidence type="ECO:0000313" key="3">
    <source>
        <dbReference type="Proteomes" id="UP000499080"/>
    </source>
</evidence>
<feature type="compositionally biased region" description="Basic and acidic residues" evidence="1">
    <location>
        <begin position="84"/>
        <end position="101"/>
    </location>
</feature>
<feature type="compositionally biased region" description="Low complexity" evidence="1">
    <location>
        <begin position="171"/>
        <end position="181"/>
    </location>
</feature>
<accession>A0A4Y2U7L3</accession>